<evidence type="ECO:0000313" key="11">
    <source>
        <dbReference type="EMBL" id="MFC0626963.1"/>
    </source>
</evidence>
<evidence type="ECO:0000256" key="7">
    <source>
        <dbReference type="ARBA" id="ARBA00022723"/>
    </source>
</evidence>
<dbReference type="PANTHER" id="PTHR20941:SF1">
    <property type="entry name" value="FOLIC ACID SYNTHESIS PROTEIN FOL1"/>
    <property type="match status" value="1"/>
</dbReference>
<evidence type="ECO:0000256" key="4">
    <source>
        <dbReference type="ARBA" id="ARBA00009503"/>
    </source>
</evidence>
<dbReference type="Pfam" id="PF00809">
    <property type="entry name" value="Pterin_bind"/>
    <property type="match status" value="1"/>
</dbReference>
<dbReference type="PROSITE" id="PS00793">
    <property type="entry name" value="DHPS_2"/>
    <property type="match status" value="1"/>
</dbReference>
<organism evidence="11 12">
    <name type="scientific">Kribbella deserti</name>
    <dbReference type="NCBI Taxonomy" id="1926257"/>
    <lineage>
        <taxon>Bacteria</taxon>
        <taxon>Bacillati</taxon>
        <taxon>Actinomycetota</taxon>
        <taxon>Actinomycetes</taxon>
        <taxon>Propionibacteriales</taxon>
        <taxon>Kribbellaceae</taxon>
        <taxon>Kribbella</taxon>
    </lineage>
</organism>
<dbReference type="InterPro" id="IPR006390">
    <property type="entry name" value="DHP_synth_dom"/>
</dbReference>
<dbReference type="GO" id="GO:0004156">
    <property type="term" value="F:dihydropteroate synthase activity"/>
    <property type="evidence" value="ECO:0007669"/>
    <property type="project" value="UniProtKB-EC"/>
</dbReference>
<dbReference type="EMBL" id="JBHLTC010000030">
    <property type="protein sequence ID" value="MFC0626963.1"/>
    <property type="molecule type" value="Genomic_DNA"/>
</dbReference>
<dbReference type="Gene3D" id="3.20.20.20">
    <property type="entry name" value="Dihydropteroate synthase-like"/>
    <property type="match status" value="1"/>
</dbReference>
<comment type="caution">
    <text evidence="11">The sequence shown here is derived from an EMBL/GenBank/DDBJ whole genome shotgun (WGS) entry which is preliminary data.</text>
</comment>
<sequence length="274" mass="28664">MGVVNVTPDSFSDGGEWFEPAAAIKHGHELLAEGADLLDVGGESTRPGAERPTRAEELRRVLPVIEALAAKGAVLSIDTMRADVAALALDAGASMVNDVSGGLADPDMLALIAERQVPFVCMHWRGHSADMQDRARYDDVVTDVIAELRLRIDAIAAAGIDLNRVALDPGLGFAKNADHNWEILRRLPEFAVLGLPLLVGASRKAFLGRLLADAATGAPRPAVRRDDASAAVSALAAAAGAWCVRAHAVAASADAVRVAARWSSGVRTEDMGNG</sequence>
<comment type="cofactor">
    <cofactor evidence="2">
        <name>Mg(2+)</name>
        <dbReference type="ChEBI" id="CHEBI:18420"/>
    </cofactor>
</comment>
<dbReference type="RefSeq" id="WP_380051126.1">
    <property type="nucleotide sequence ID" value="NZ_JBHLTC010000030.1"/>
</dbReference>
<keyword evidence="8" id="KW-0460">Magnesium</keyword>
<dbReference type="NCBIfam" id="TIGR01496">
    <property type="entry name" value="DHPS"/>
    <property type="match status" value="1"/>
</dbReference>
<dbReference type="InterPro" id="IPR011005">
    <property type="entry name" value="Dihydropteroate_synth-like_sf"/>
</dbReference>
<evidence type="ECO:0000256" key="9">
    <source>
        <dbReference type="ARBA" id="ARBA00022909"/>
    </source>
</evidence>
<evidence type="ECO:0000259" key="10">
    <source>
        <dbReference type="PROSITE" id="PS50972"/>
    </source>
</evidence>
<evidence type="ECO:0000256" key="6">
    <source>
        <dbReference type="ARBA" id="ARBA00022679"/>
    </source>
</evidence>
<name>A0ABV6QQR8_9ACTN</name>
<evidence type="ECO:0000256" key="1">
    <source>
        <dbReference type="ARBA" id="ARBA00000012"/>
    </source>
</evidence>
<keyword evidence="9" id="KW-0289">Folate biosynthesis</keyword>
<dbReference type="SUPFAM" id="SSF51717">
    <property type="entry name" value="Dihydropteroate synthetase-like"/>
    <property type="match status" value="1"/>
</dbReference>
<dbReference type="Proteomes" id="UP001589890">
    <property type="component" value="Unassembled WGS sequence"/>
</dbReference>
<evidence type="ECO:0000256" key="8">
    <source>
        <dbReference type="ARBA" id="ARBA00022842"/>
    </source>
</evidence>
<evidence type="ECO:0000256" key="5">
    <source>
        <dbReference type="ARBA" id="ARBA00012458"/>
    </source>
</evidence>
<dbReference type="CDD" id="cd00739">
    <property type="entry name" value="DHPS"/>
    <property type="match status" value="1"/>
</dbReference>
<dbReference type="PANTHER" id="PTHR20941">
    <property type="entry name" value="FOLATE SYNTHESIS PROTEINS"/>
    <property type="match status" value="1"/>
</dbReference>
<keyword evidence="7" id="KW-0479">Metal-binding</keyword>
<evidence type="ECO:0000313" key="12">
    <source>
        <dbReference type="Proteomes" id="UP001589890"/>
    </source>
</evidence>
<comment type="catalytic activity">
    <reaction evidence="1">
        <text>(7,8-dihydropterin-6-yl)methyl diphosphate + 4-aminobenzoate = 7,8-dihydropteroate + diphosphate</text>
        <dbReference type="Rhea" id="RHEA:19949"/>
        <dbReference type="ChEBI" id="CHEBI:17836"/>
        <dbReference type="ChEBI" id="CHEBI:17839"/>
        <dbReference type="ChEBI" id="CHEBI:33019"/>
        <dbReference type="ChEBI" id="CHEBI:72950"/>
        <dbReference type="EC" id="2.5.1.15"/>
    </reaction>
</comment>
<feature type="domain" description="Pterin-binding" evidence="10">
    <location>
        <begin position="1"/>
        <end position="257"/>
    </location>
</feature>
<dbReference type="EC" id="2.5.1.15" evidence="5"/>
<dbReference type="InterPro" id="IPR000489">
    <property type="entry name" value="Pterin-binding_dom"/>
</dbReference>
<dbReference type="InterPro" id="IPR045031">
    <property type="entry name" value="DHP_synth-like"/>
</dbReference>
<evidence type="ECO:0000256" key="2">
    <source>
        <dbReference type="ARBA" id="ARBA00001946"/>
    </source>
</evidence>
<evidence type="ECO:0000256" key="3">
    <source>
        <dbReference type="ARBA" id="ARBA00004763"/>
    </source>
</evidence>
<comment type="pathway">
    <text evidence="3">Cofactor biosynthesis; tetrahydrofolate biosynthesis; 7,8-dihydrofolate from 2-amino-4-hydroxy-6-hydroxymethyl-7,8-dihydropteridine diphosphate and 4-aminobenzoate: step 1/2.</text>
</comment>
<proteinExistence type="inferred from homology"/>
<keyword evidence="6 11" id="KW-0808">Transferase</keyword>
<dbReference type="PROSITE" id="PS50972">
    <property type="entry name" value="PTERIN_BINDING"/>
    <property type="match status" value="1"/>
</dbReference>
<reference evidence="11 12" key="1">
    <citation type="submission" date="2024-09" db="EMBL/GenBank/DDBJ databases">
        <authorList>
            <person name="Sun Q."/>
            <person name="Mori K."/>
        </authorList>
    </citation>
    <scope>NUCLEOTIDE SEQUENCE [LARGE SCALE GENOMIC DNA]</scope>
    <source>
        <strain evidence="11 12">CGMCC 1.15906</strain>
    </source>
</reference>
<accession>A0ABV6QQR8</accession>
<keyword evidence="12" id="KW-1185">Reference proteome</keyword>
<comment type="similarity">
    <text evidence="4">Belongs to the DHPS family.</text>
</comment>
<protein>
    <recommendedName>
        <fullName evidence="5">dihydropteroate synthase</fullName>
        <ecNumber evidence="5">2.5.1.15</ecNumber>
    </recommendedName>
</protein>
<gene>
    <name evidence="11" type="primary">folP</name>
    <name evidence="11" type="ORF">ACFFGN_22980</name>
</gene>